<organism evidence="1 2">
    <name type="scientific">Eumeta variegata</name>
    <name type="common">Bagworm moth</name>
    <name type="synonym">Eumeta japonica</name>
    <dbReference type="NCBI Taxonomy" id="151549"/>
    <lineage>
        <taxon>Eukaryota</taxon>
        <taxon>Metazoa</taxon>
        <taxon>Ecdysozoa</taxon>
        <taxon>Arthropoda</taxon>
        <taxon>Hexapoda</taxon>
        <taxon>Insecta</taxon>
        <taxon>Pterygota</taxon>
        <taxon>Neoptera</taxon>
        <taxon>Endopterygota</taxon>
        <taxon>Lepidoptera</taxon>
        <taxon>Glossata</taxon>
        <taxon>Ditrysia</taxon>
        <taxon>Tineoidea</taxon>
        <taxon>Psychidae</taxon>
        <taxon>Oiketicinae</taxon>
        <taxon>Eumeta</taxon>
    </lineage>
</organism>
<protein>
    <submittedName>
        <fullName evidence="1">Uncharacterized protein</fullName>
    </submittedName>
</protein>
<comment type="caution">
    <text evidence="1">The sequence shown here is derived from an EMBL/GenBank/DDBJ whole genome shotgun (WGS) entry which is preliminary data.</text>
</comment>
<gene>
    <name evidence="1" type="ORF">EVAR_82694_1</name>
</gene>
<evidence type="ECO:0000313" key="1">
    <source>
        <dbReference type="EMBL" id="GBP35759.1"/>
    </source>
</evidence>
<reference evidence="1 2" key="1">
    <citation type="journal article" date="2019" name="Commun. Biol.">
        <title>The bagworm genome reveals a unique fibroin gene that provides high tensile strength.</title>
        <authorList>
            <person name="Kono N."/>
            <person name="Nakamura H."/>
            <person name="Ohtoshi R."/>
            <person name="Tomita M."/>
            <person name="Numata K."/>
            <person name="Arakawa K."/>
        </authorList>
    </citation>
    <scope>NUCLEOTIDE SEQUENCE [LARGE SCALE GENOMIC DNA]</scope>
</reference>
<accession>A0A4C1VAY0</accession>
<dbReference type="AlphaFoldDB" id="A0A4C1VAY0"/>
<keyword evidence="2" id="KW-1185">Reference proteome</keyword>
<name>A0A4C1VAY0_EUMVA</name>
<sequence length="132" mass="14541">MKYIQYNARNSVAVKLATKMLQWRKIGTRGRRRKGRGVSNLRITLFAGNSEGQSLSIGSGLRKAIIINFIYTPALYGTPRQGALSAFHAGSPVRAITYIRPISTPRLAAAPLTPTTTLLRALLAILEMRAFR</sequence>
<dbReference type="EMBL" id="BGZK01000308">
    <property type="protein sequence ID" value="GBP35759.1"/>
    <property type="molecule type" value="Genomic_DNA"/>
</dbReference>
<dbReference type="Proteomes" id="UP000299102">
    <property type="component" value="Unassembled WGS sequence"/>
</dbReference>
<proteinExistence type="predicted"/>
<evidence type="ECO:0000313" key="2">
    <source>
        <dbReference type="Proteomes" id="UP000299102"/>
    </source>
</evidence>